<feature type="compositionally biased region" description="Low complexity" evidence="1">
    <location>
        <begin position="173"/>
        <end position="182"/>
    </location>
</feature>
<accession>A0AAW5QXS0</accession>
<feature type="region of interest" description="Disordered" evidence="1">
    <location>
        <begin position="17"/>
        <end position="36"/>
    </location>
</feature>
<gene>
    <name evidence="2" type="ORF">MUB46_08790</name>
</gene>
<name>A0AAW5QXS0_9HYPH</name>
<reference evidence="2 3" key="1">
    <citation type="submission" date="2022-04" db="EMBL/GenBank/DDBJ databases">
        <authorList>
            <person name="Ye Y.-Q."/>
            <person name="Du Z.-J."/>
        </authorList>
    </citation>
    <scope>NUCLEOTIDE SEQUENCE [LARGE SCALE GENOMIC DNA]</scope>
    <source>
        <strain evidence="2 3">A6E488</strain>
    </source>
</reference>
<sequence length="344" mass="34537">MLSLAIVAGLLGGCQTNGPATGTPPTAEATPPAGQAPAATKTALAFEPVVGIPEERATVLATELGAGAAASNLPIIGRDKPDVTFRIKGYFNAVARGGTTDVSYVWDIFNAEGTRVHRIAGTESVPAALPDPWSAIPDETLKKMARQTVEELRSWLDSGTPTTALASDPSPPGAGSSYAEAPTAGTRAGLTKTQAMATGRGGRIPDAATLHPAATAMVDSAAVPEPPRFTYFLSGVAGATGDGAKALTYALSGQLEAAGGARVASKRDADYVIGGEATVAPPVRGSQIVAIIWSVAERGGKALGSVRQIGKFTQGALDATWGTSADTAAASAAPGVLALIPQGQ</sequence>
<evidence type="ECO:0008006" key="4">
    <source>
        <dbReference type="Google" id="ProtNLM"/>
    </source>
</evidence>
<keyword evidence="3" id="KW-1185">Reference proteome</keyword>
<proteinExistence type="predicted"/>
<evidence type="ECO:0000256" key="1">
    <source>
        <dbReference type="SAM" id="MobiDB-lite"/>
    </source>
</evidence>
<organism evidence="2 3">
    <name type="scientific">Microbaculum marinisediminis</name>
    <dbReference type="NCBI Taxonomy" id="2931392"/>
    <lineage>
        <taxon>Bacteria</taxon>
        <taxon>Pseudomonadati</taxon>
        <taxon>Pseudomonadota</taxon>
        <taxon>Alphaproteobacteria</taxon>
        <taxon>Hyphomicrobiales</taxon>
        <taxon>Tepidamorphaceae</taxon>
        <taxon>Microbaculum</taxon>
    </lineage>
</organism>
<dbReference type="AlphaFoldDB" id="A0AAW5QXS0"/>
<evidence type="ECO:0000313" key="2">
    <source>
        <dbReference type="EMBL" id="MCT8971947.1"/>
    </source>
</evidence>
<feature type="compositionally biased region" description="Low complexity" evidence="1">
    <location>
        <begin position="18"/>
        <end position="36"/>
    </location>
</feature>
<feature type="region of interest" description="Disordered" evidence="1">
    <location>
        <begin position="155"/>
        <end position="187"/>
    </location>
</feature>
<comment type="caution">
    <text evidence="2">The sequence shown here is derived from an EMBL/GenBank/DDBJ whole genome shotgun (WGS) entry which is preliminary data.</text>
</comment>
<protein>
    <recommendedName>
        <fullName evidence="4">Lipoprotein</fullName>
    </recommendedName>
</protein>
<dbReference type="Proteomes" id="UP001320898">
    <property type="component" value="Unassembled WGS sequence"/>
</dbReference>
<dbReference type="RefSeq" id="WP_261615506.1">
    <property type="nucleotide sequence ID" value="NZ_JALIDZ010000003.1"/>
</dbReference>
<dbReference type="EMBL" id="JALIDZ010000003">
    <property type="protein sequence ID" value="MCT8971947.1"/>
    <property type="molecule type" value="Genomic_DNA"/>
</dbReference>
<evidence type="ECO:0000313" key="3">
    <source>
        <dbReference type="Proteomes" id="UP001320898"/>
    </source>
</evidence>